<dbReference type="EMBL" id="SNRW01002750">
    <property type="protein sequence ID" value="KAA6391817.1"/>
    <property type="molecule type" value="Genomic_DNA"/>
</dbReference>
<comment type="caution">
    <text evidence="1">The sequence shown here is derived from an EMBL/GenBank/DDBJ whole genome shotgun (WGS) entry which is preliminary data.</text>
</comment>
<reference evidence="1 2" key="1">
    <citation type="submission" date="2019-03" db="EMBL/GenBank/DDBJ databases">
        <title>Single cell metagenomics reveals metabolic interactions within the superorganism composed of flagellate Streblomastix strix and complex community of Bacteroidetes bacteria on its surface.</title>
        <authorList>
            <person name="Treitli S.C."/>
            <person name="Kolisko M."/>
            <person name="Husnik F."/>
            <person name="Keeling P."/>
            <person name="Hampl V."/>
        </authorList>
    </citation>
    <scope>NUCLEOTIDE SEQUENCE [LARGE SCALE GENOMIC DNA]</scope>
    <source>
        <strain evidence="1">ST1C</strain>
    </source>
</reference>
<dbReference type="AlphaFoldDB" id="A0A5J4WAA2"/>
<protein>
    <submittedName>
        <fullName evidence="1">Uncharacterized protein</fullName>
    </submittedName>
</protein>
<evidence type="ECO:0000313" key="2">
    <source>
        <dbReference type="Proteomes" id="UP000324800"/>
    </source>
</evidence>
<organism evidence="1 2">
    <name type="scientific">Streblomastix strix</name>
    <dbReference type="NCBI Taxonomy" id="222440"/>
    <lineage>
        <taxon>Eukaryota</taxon>
        <taxon>Metamonada</taxon>
        <taxon>Preaxostyla</taxon>
        <taxon>Oxymonadida</taxon>
        <taxon>Streblomastigidae</taxon>
        <taxon>Streblomastix</taxon>
    </lineage>
</organism>
<sequence>MVRVDRLLNYEQQQCQLCLSAEKSSGTSNQNVQALFTHLRGEAGLNTKLNLPRTDDRDSNRNEINVFESDREIAETNPDAGPAQMTQPMQEIQFFIMRFMVLLTGRNAFAIDF</sequence>
<name>A0A5J4WAA2_9EUKA</name>
<evidence type="ECO:0000313" key="1">
    <source>
        <dbReference type="EMBL" id="KAA6391817.1"/>
    </source>
</evidence>
<accession>A0A5J4WAA2</accession>
<proteinExistence type="predicted"/>
<gene>
    <name evidence="1" type="ORF">EZS28_012657</name>
</gene>
<dbReference type="Proteomes" id="UP000324800">
    <property type="component" value="Unassembled WGS sequence"/>
</dbReference>